<dbReference type="PANTHER" id="PTHR43437:SF3">
    <property type="entry name" value="HYDROXYACYL-THIOESTER DEHYDRATASE TYPE 2, MITOCHONDRIAL"/>
    <property type="match status" value="1"/>
</dbReference>
<protein>
    <submittedName>
        <fullName evidence="3">Hydroxyacyl-thioester dehydratase type 2</fullName>
    </submittedName>
</protein>
<dbReference type="GO" id="GO:0006633">
    <property type="term" value="P:fatty acid biosynthetic process"/>
    <property type="evidence" value="ECO:0000318"/>
    <property type="project" value="GO_Central"/>
</dbReference>
<dbReference type="GO" id="GO:0018812">
    <property type="term" value="F:3-hydroxyacyl-CoA dehydratase activity"/>
    <property type="evidence" value="ECO:0007669"/>
    <property type="project" value="UniProtKB-ARBA"/>
</dbReference>
<reference evidence="3" key="2">
    <citation type="submission" date="2025-08" db="UniProtKB">
        <authorList>
            <consortium name="Ensembl"/>
        </authorList>
    </citation>
    <scope>IDENTIFICATION</scope>
</reference>
<dbReference type="GeneTree" id="ENSGT00530000065109"/>
<dbReference type="CDD" id="cd03449">
    <property type="entry name" value="R_hydratase"/>
    <property type="match status" value="1"/>
</dbReference>
<dbReference type="GO" id="GO:0005730">
    <property type="term" value="C:nucleolus"/>
    <property type="evidence" value="ECO:0007669"/>
    <property type="project" value="Ensembl"/>
</dbReference>
<sequence length="146" mass="15796">GWRGHRRPLRWLSIRAGDYAELTKAFTQRDVVTFSALTGDTNPLHLSEDFAKGTKFERPIVHGVLINGLISAVLGTKMPGPGCVFISQDISFPAPLYVGETVVAAAKVKKLKMGVAFVEVSCCVPERGKTVMEGTVKVRVPEARGS</sequence>
<keyword evidence="4" id="KW-1185">Reference proteome</keyword>
<reference evidence="3" key="3">
    <citation type="submission" date="2025-09" db="UniProtKB">
        <authorList>
            <consortium name="Ensembl"/>
        </authorList>
    </citation>
    <scope>IDENTIFICATION</scope>
</reference>
<dbReference type="InterPro" id="IPR002539">
    <property type="entry name" value="MaoC-like_dom"/>
</dbReference>
<gene>
    <name evidence="3" type="primary">HTD2</name>
</gene>
<dbReference type="Pfam" id="PF01575">
    <property type="entry name" value="MaoC_dehydratas"/>
    <property type="match status" value="1"/>
</dbReference>
<dbReference type="AlphaFoldDB" id="A0A5F8HJA8"/>
<dbReference type="Ensembl" id="ENSMODT00000072242.1">
    <property type="protein sequence ID" value="ENSMODP00000059581.1"/>
    <property type="gene ID" value="ENSMODG00000041764.1"/>
</dbReference>
<dbReference type="STRING" id="13616.ENSMODP00000059581"/>
<evidence type="ECO:0000259" key="2">
    <source>
        <dbReference type="Pfam" id="PF01575"/>
    </source>
</evidence>
<dbReference type="SUPFAM" id="SSF54637">
    <property type="entry name" value="Thioesterase/thiol ester dehydrase-isomerase"/>
    <property type="match status" value="1"/>
</dbReference>
<feature type="domain" description="MaoC-like" evidence="2">
    <location>
        <begin position="21"/>
        <end position="110"/>
    </location>
</feature>
<organism evidence="3 4">
    <name type="scientific">Monodelphis domestica</name>
    <name type="common">Gray short-tailed opossum</name>
    <dbReference type="NCBI Taxonomy" id="13616"/>
    <lineage>
        <taxon>Eukaryota</taxon>
        <taxon>Metazoa</taxon>
        <taxon>Chordata</taxon>
        <taxon>Craniata</taxon>
        <taxon>Vertebrata</taxon>
        <taxon>Euteleostomi</taxon>
        <taxon>Mammalia</taxon>
        <taxon>Metatheria</taxon>
        <taxon>Didelphimorphia</taxon>
        <taxon>Didelphidae</taxon>
        <taxon>Monodelphis</taxon>
    </lineage>
</organism>
<dbReference type="Gene3D" id="3.10.129.10">
    <property type="entry name" value="Hotdog Thioesterase"/>
    <property type="match status" value="1"/>
</dbReference>
<proteinExistence type="predicted"/>
<evidence type="ECO:0000313" key="3">
    <source>
        <dbReference type="Ensembl" id="ENSMODP00000059581.1"/>
    </source>
</evidence>
<dbReference type="GO" id="GO:0019171">
    <property type="term" value="F:(3R)-hydroxyacyl-[acyl-carrier-protein] dehydratase activity"/>
    <property type="evidence" value="ECO:0000318"/>
    <property type="project" value="GO_Central"/>
</dbReference>
<dbReference type="Proteomes" id="UP000002280">
    <property type="component" value="Chromosome 6"/>
</dbReference>
<keyword evidence="1" id="KW-0456">Lyase</keyword>
<accession>A0A5F8HJA8</accession>
<dbReference type="FunCoup" id="A0A5F8HJA8">
    <property type="interactions" value="499"/>
</dbReference>
<evidence type="ECO:0000256" key="1">
    <source>
        <dbReference type="ARBA" id="ARBA00023239"/>
    </source>
</evidence>
<dbReference type="GO" id="GO:0005739">
    <property type="term" value="C:mitochondrion"/>
    <property type="evidence" value="ECO:0000318"/>
    <property type="project" value="GO_Central"/>
</dbReference>
<dbReference type="PANTHER" id="PTHR43437">
    <property type="entry name" value="HYDROXYACYL-THIOESTER DEHYDRATASE TYPE 2, MITOCHONDRIAL-RELATED"/>
    <property type="match status" value="1"/>
</dbReference>
<dbReference type="InterPro" id="IPR029069">
    <property type="entry name" value="HotDog_dom_sf"/>
</dbReference>
<evidence type="ECO:0000313" key="4">
    <source>
        <dbReference type="Proteomes" id="UP000002280"/>
    </source>
</evidence>
<dbReference type="InterPro" id="IPR050965">
    <property type="entry name" value="UPF0336/Enoyl-CoA_hydratase"/>
</dbReference>
<dbReference type="InParanoid" id="A0A5F8HJA8"/>
<reference evidence="3 4" key="1">
    <citation type="journal article" date="2007" name="Nature">
        <title>Genome of the marsupial Monodelphis domestica reveals innovation in non-coding sequences.</title>
        <authorList>
            <person name="Mikkelsen T.S."/>
            <person name="Wakefield M.J."/>
            <person name="Aken B."/>
            <person name="Amemiya C.T."/>
            <person name="Chang J.L."/>
            <person name="Duke S."/>
            <person name="Garber M."/>
            <person name="Gentles A.J."/>
            <person name="Goodstadt L."/>
            <person name="Heger A."/>
            <person name="Jurka J."/>
            <person name="Kamal M."/>
            <person name="Mauceli E."/>
            <person name="Searle S.M."/>
            <person name="Sharpe T."/>
            <person name="Baker M.L."/>
            <person name="Batzer M.A."/>
            <person name="Benos P.V."/>
            <person name="Belov K."/>
            <person name="Clamp M."/>
            <person name="Cook A."/>
            <person name="Cuff J."/>
            <person name="Das R."/>
            <person name="Davidow L."/>
            <person name="Deakin J.E."/>
            <person name="Fazzari M.J."/>
            <person name="Glass J.L."/>
            <person name="Grabherr M."/>
            <person name="Greally J.M."/>
            <person name="Gu W."/>
            <person name="Hore T.A."/>
            <person name="Huttley G.A."/>
            <person name="Kleber M."/>
            <person name="Jirtle R.L."/>
            <person name="Koina E."/>
            <person name="Lee J.T."/>
            <person name="Mahony S."/>
            <person name="Marra M.A."/>
            <person name="Miller R.D."/>
            <person name="Nicholls R.D."/>
            <person name="Oda M."/>
            <person name="Papenfuss A.T."/>
            <person name="Parra Z.E."/>
            <person name="Pollock D.D."/>
            <person name="Ray D.A."/>
            <person name="Schein J.E."/>
            <person name="Speed T.P."/>
            <person name="Thompson K."/>
            <person name="VandeBerg J.L."/>
            <person name="Wade C.M."/>
            <person name="Walker J.A."/>
            <person name="Waters P.D."/>
            <person name="Webber C."/>
            <person name="Weidman J.R."/>
            <person name="Xie X."/>
            <person name="Zody M.C."/>
            <person name="Baldwin J."/>
            <person name="Abdouelleil A."/>
            <person name="Abdulkadir J."/>
            <person name="Abebe A."/>
            <person name="Abera B."/>
            <person name="Abreu J."/>
            <person name="Acer S.C."/>
            <person name="Aftuck L."/>
            <person name="Alexander A."/>
            <person name="An P."/>
            <person name="Anderson E."/>
            <person name="Anderson S."/>
            <person name="Arachi H."/>
            <person name="Azer M."/>
            <person name="Bachantsang P."/>
            <person name="Barry A."/>
            <person name="Bayul T."/>
            <person name="Berlin A."/>
            <person name="Bessette D."/>
            <person name="Bloom T."/>
            <person name="Bloom T."/>
            <person name="Boguslavskiy L."/>
            <person name="Bonnet C."/>
            <person name="Boukhgalter B."/>
            <person name="Bourzgui I."/>
            <person name="Brown A."/>
            <person name="Cahill P."/>
            <person name="Channer S."/>
            <person name="Cheshatsang Y."/>
            <person name="Chuda L."/>
            <person name="Citroen M."/>
            <person name="Collymore A."/>
            <person name="Cooke P."/>
            <person name="Costello M."/>
            <person name="D'Aco K."/>
            <person name="Daza R."/>
            <person name="De Haan G."/>
            <person name="DeGray S."/>
            <person name="DeMaso C."/>
            <person name="Dhargay N."/>
            <person name="Dooley K."/>
            <person name="Dooley E."/>
            <person name="Doricent M."/>
            <person name="Dorje P."/>
            <person name="Dorjee K."/>
            <person name="Dupes A."/>
            <person name="Elong R."/>
            <person name="Falk J."/>
            <person name="Farina A."/>
            <person name="Faro S."/>
            <person name="Ferguson D."/>
            <person name="Fisher S."/>
            <person name="Foley C.D."/>
            <person name="Franke A."/>
            <person name="Friedrich D."/>
            <person name="Gadbois L."/>
            <person name="Gearin G."/>
            <person name="Gearin C.R."/>
            <person name="Giannoukos G."/>
            <person name="Goode T."/>
            <person name="Graham J."/>
            <person name="Grandbois E."/>
            <person name="Grewal S."/>
            <person name="Gyaltsen K."/>
            <person name="Hafez N."/>
            <person name="Hagos B."/>
            <person name="Hall J."/>
            <person name="Henson C."/>
            <person name="Hollinger A."/>
            <person name="Honan T."/>
            <person name="Huard M.D."/>
            <person name="Hughes L."/>
            <person name="Hurhula B."/>
            <person name="Husby M.E."/>
            <person name="Kamat A."/>
            <person name="Kanga B."/>
            <person name="Kashin S."/>
            <person name="Khazanovich D."/>
            <person name="Kisner P."/>
            <person name="Lance K."/>
            <person name="Lara M."/>
            <person name="Lee W."/>
            <person name="Lennon N."/>
            <person name="Letendre F."/>
            <person name="LeVine R."/>
            <person name="Lipovsky A."/>
            <person name="Liu X."/>
            <person name="Liu J."/>
            <person name="Liu S."/>
            <person name="Lokyitsang T."/>
            <person name="Lokyitsang Y."/>
            <person name="Lubonja R."/>
            <person name="Lui A."/>
            <person name="MacDonald P."/>
            <person name="Magnisalis V."/>
            <person name="Maru K."/>
            <person name="Matthews C."/>
            <person name="McCusker W."/>
            <person name="McDonough S."/>
            <person name="Mehta T."/>
            <person name="Meldrim J."/>
            <person name="Meneus L."/>
            <person name="Mihai O."/>
            <person name="Mihalev A."/>
            <person name="Mihova T."/>
            <person name="Mittelman R."/>
            <person name="Mlenga V."/>
            <person name="Montmayeur A."/>
            <person name="Mulrain L."/>
            <person name="Navidi A."/>
            <person name="Naylor J."/>
            <person name="Negash T."/>
            <person name="Nguyen T."/>
            <person name="Nguyen N."/>
            <person name="Nicol R."/>
            <person name="Norbu C."/>
            <person name="Norbu N."/>
            <person name="Novod N."/>
            <person name="O'Neill B."/>
            <person name="Osman S."/>
            <person name="Markiewicz E."/>
            <person name="Oyono O.L."/>
            <person name="Patti C."/>
            <person name="Phunkhang P."/>
            <person name="Pierre F."/>
            <person name="Priest M."/>
            <person name="Raghuraman S."/>
            <person name="Rege F."/>
            <person name="Reyes R."/>
            <person name="Rise C."/>
            <person name="Rogov P."/>
            <person name="Ross K."/>
            <person name="Ryan E."/>
            <person name="Settipalli S."/>
            <person name="Shea T."/>
            <person name="Sherpa N."/>
            <person name="Shi L."/>
            <person name="Shih D."/>
            <person name="Sparrow T."/>
            <person name="Spaulding J."/>
            <person name="Stalker J."/>
            <person name="Stange-Thomann N."/>
            <person name="Stavropoulos S."/>
            <person name="Stone C."/>
            <person name="Strader C."/>
            <person name="Tesfaye S."/>
            <person name="Thomson T."/>
            <person name="Thoulutsang Y."/>
            <person name="Thoulutsang D."/>
            <person name="Topham K."/>
            <person name="Topping I."/>
            <person name="Tsamla T."/>
            <person name="Vassiliev H."/>
            <person name="Vo A."/>
            <person name="Wangchuk T."/>
            <person name="Wangdi T."/>
            <person name="Weiand M."/>
            <person name="Wilkinson J."/>
            <person name="Wilson A."/>
            <person name="Yadav S."/>
            <person name="Young G."/>
            <person name="Yu Q."/>
            <person name="Zembek L."/>
            <person name="Zhong D."/>
            <person name="Zimmer A."/>
            <person name="Zwirko Z."/>
            <person name="Jaffe D.B."/>
            <person name="Alvarez P."/>
            <person name="Brockman W."/>
            <person name="Butler J."/>
            <person name="Chin C."/>
            <person name="Gnerre S."/>
            <person name="MacCallum I."/>
            <person name="Graves J.A."/>
            <person name="Ponting C.P."/>
            <person name="Breen M."/>
            <person name="Samollow P.B."/>
            <person name="Lander E.S."/>
            <person name="Lindblad-Toh K."/>
        </authorList>
    </citation>
    <scope>NUCLEOTIDE SEQUENCE [LARGE SCALE GENOMIC DNA]</scope>
</reference>
<dbReference type="FunFam" id="3.10.129.10:FF:000042">
    <property type="entry name" value="MaoC domain protein dehydratase"/>
    <property type="match status" value="1"/>
</dbReference>
<dbReference type="Bgee" id="ENSMODG00000041764">
    <property type="expression patterns" value="Expressed in liver and 20 other cell types or tissues"/>
</dbReference>
<name>A0A5F8HJA8_MONDO</name>
<dbReference type="OMA" id="GCVFLHQ"/>